<keyword evidence="4" id="KW-1185">Reference proteome</keyword>
<dbReference type="Proteomes" id="UP000317171">
    <property type="component" value="Chromosome"/>
</dbReference>
<name>A0A517RI04_9PLAN</name>
<evidence type="ECO:0000313" key="3">
    <source>
        <dbReference type="EMBL" id="QDT43503.1"/>
    </source>
</evidence>
<dbReference type="InterPro" id="IPR013762">
    <property type="entry name" value="Integrase-like_cat_sf"/>
</dbReference>
<dbReference type="InterPro" id="IPR002104">
    <property type="entry name" value="Integrase_catalytic"/>
</dbReference>
<dbReference type="EMBL" id="CP036269">
    <property type="protein sequence ID" value="QDT43503.1"/>
    <property type="molecule type" value="Genomic_DNA"/>
</dbReference>
<dbReference type="SUPFAM" id="SSF56349">
    <property type="entry name" value="DNA breaking-rejoining enzymes"/>
    <property type="match status" value="1"/>
</dbReference>
<dbReference type="PANTHER" id="PTHR30349:SF64">
    <property type="entry name" value="PROPHAGE INTEGRASE INTD-RELATED"/>
    <property type="match status" value="1"/>
</dbReference>
<evidence type="ECO:0000259" key="2">
    <source>
        <dbReference type="PROSITE" id="PS51898"/>
    </source>
</evidence>
<reference evidence="3 4" key="1">
    <citation type="submission" date="2019-02" db="EMBL/GenBank/DDBJ databases">
        <title>Deep-cultivation of Planctomycetes and their phenomic and genomic characterization uncovers novel biology.</title>
        <authorList>
            <person name="Wiegand S."/>
            <person name="Jogler M."/>
            <person name="Boedeker C."/>
            <person name="Pinto D."/>
            <person name="Vollmers J."/>
            <person name="Rivas-Marin E."/>
            <person name="Kohn T."/>
            <person name="Peeters S.H."/>
            <person name="Heuer A."/>
            <person name="Rast P."/>
            <person name="Oberbeckmann S."/>
            <person name="Bunk B."/>
            <person name="Jeske O."/>
            <person name="Meyerdierks A."/>
            <person name="Storesund J.E."/>
            <person name="Kallscheuer N."/>
            <person name="Luecker S."/>
            <person name="Lage O.M."/>
            <person name="Pohl T."/>
            <person name="Merkel B.J."/>
            <person name="Hornburger P."/>
            <person name="Mueller R.-W."/>
            <person name="Bruemmer F."/>
            <person name="Labrenz M."/>
            <person name="Spormann A.M."/>
            <person name="Op den Camp H."/>
            <person name="Overmann J."/>
            <person name="Amann R."/>
            <person name="Jetten M.S.M."/>
            <person name="Mascher T."/>
            <person name="Medema M.H."/>
            <person name="Devos D.P."/>
            <person name="Kaster A.-K."/>
            <person name="Ovreas L."/>
            <person name="Rohde M."/>
            <person name="Galperin M.Y."/>
            <person name="Jogler C."/>
        </authorList>
    </citation>
    <scope>NUCLEOTIDE SEQUENCE [LARGE SCALE GENOMIC DNA]</scope>
    <source>
        <strain evidence="3 4">Pan241w</strain>
    </source>
</reference>
<dbReference type="GO" id="GO:0006310">
    <property type="term" value="P:DNA recombination"/>
    <property type="evidence" value="ECO:0007669"/>
    <property type="project" value="UniProtKB-KW"/>
</dbReference>
<accession>A0A517RI04</accession>
<gene>
    <name evidence="3" type="ORF">Pan241w_36040</name>
</gene>
<dbReference type="PANTHER" id="PTHR30349">
    <property type="entry name" value="PHAGE INTEGRASE-RELATED"/>
    <property type="match status" value="1"/>
</dbReference>
<dbReference type="OrthoDB" id="212062at2"/>
<organism evidence="3 4">
    <name type="scientific">Gimesia alba</name>
    <dbReference type="NCBI Taxonomy" id="2527973"/>
    <lineage>
        <taxon>Bacteria</taxon>
        <taxon>Pseudomonadati</taxon>
        <taxon>Planctomycetota</taxon>
        <taxon>Planctomycetia</taxon>
        <taxon>Planctomycetales</taxon>
        <taxon>Planctomycetaceae</taxon>
        <taxon>Gimesia</taxon>
    </lineage>
</organism>
<dbReference type="AlphaFoldDB" id="A0A517RI04"/>
<keyword evidence="1" id="KW-0233">DNA recombination</keyword>
<dbReference type="InterPro" id="IPR011010">
    <property type="entry name" value="DNA_brk_join_enz"/>
</dbReference>
<dbReference type="CDD" id="cd00397">
    <property type="entry name" value="DNA_BRE_C"/>
    <property type="match status" value="1"/>
</dbReference>
<protein>
    <submittedName>
        <fullName evidence="3">Site-specific tyrosine recombinase XerC</fullName>
    </submittedName>
</protein>
<dbReference type="KEGG" id="gaz:Pan241w_36040"/>
<dbReference type="GO" id="GO:0003677">
    <property type="term" value="F:DNA binding"/>
    <property type="evidence" value="ECO:0007669"/>
    <property type="project" value="InterPro"/>
</dbReference>
<dbReference type="Pfam" id="PF00589">
    <property type="entry name" value="Phage_integrase"/>
    <property type="match status" value="1"/>
</dbReference>
<dbReference type="Gene3D" id="1.10.443.10">
    <property type="entry name" value="Intergrase catalytic core"/>
    <property type="match status" value="1"/>
</dbReference>
<proteinExistence type="predicted"/>
<dbReference type="GO" id="GO:0015074">
    <property type="term" value="P:DNA integration"/>
    <property type="evidence" value="ECO:0007669"/>
    <property type="project" value="InterPro"/>
</dbReference>
<dbReference type="InterPro" id="IPR050090">
    <property type="entry name" value="Tyrosine_recombinase_XerCD"/>
</dbReference>
<feature type="domain" description="Tyr recombinase" evidence="2">
    <location>
        <begin position="81"/>
        <end position="272"/>
    </location>
</feature>
<sequence length="276" mass="32606">MPSREKGRRDRKIGANTIHKELVTFRTVWGWGCDNGKITGVFPRKGVRLPKATEMHPFQTWEEIERQIQNGVSELEHEDLWECLYLSMEQIEKLLKDVERLASFPFVYPMFCFAAYTGARRSEMIRSQVRDIDFENKVITIREKKRVRGKLSTRRIPLSQPLERVLRLWFKNHPGGPHTFCHHLKVARSITKRTEPIALTPDEAAHHFKHTLSESEWKVVRGWHCLRHSFISNCASKGIDQRMIDEWVGHTTEAMRRRYRHLFPSSQKDAMQMLFK</sequence>
<dbReference type="PROSITE" id="PS51898">
    <property type="entry name" value="TYR_RECOMBINASE"/>
    <property type="match status" value="1"/>
</dbReference>
<evidence type="ECO:0000313" key="4">
    <source>
        <dbReference type="Proteomes" id="UP000317171"/>
    </source>
</evidence>
<evidence type="ECO:0000256" key="1">
    <source>
        <dbReference type="ARBA" id="ARBA00023172"/>
    </source>
</evidence>